<accession>A0A4Z2HAK9</accession>
<evidence type="ECO:0000313" key="2">
    <source>
        <dbReference type="Proteomes" id="UP000314294"/>
    </source>
</evidence>
<dbReference type="EMBL" id="SRLO01000307">
    <property type="protein sequence ID" value="TNN61822.1"/>
    <property type="molecule type" value="Genomic_DNA"/>
</dbReference>
<proteinExistence type="predicted"/>
<comment type="caution">
    <text evidence="1">The sequence shown here is derived from an EMBL/GenBank/DDBJ whole genome shotgun (WGS) entry which is preliminary data.</text>
</comment>
<name>A0A4Z2HAK9_9TELE</name>
<dbReference type="AlphaFoldDB" id="A0A4Z2HAK9"/>
<keyword evidence="2" id="KW-1185">Reference proteome</keyword>
<evidence type="ECO:0000313" key="1">
    <source>
        <dbReference type="EMBL" id="TNN61822.1"/>
    </source>
</evidence>
<reference evidence="1 2" key="1">
    <citation type="submission" date="2019-03" db="EMBL/GenBank/DDBJ databases">
        <title>First draft genome of Liparis tanakae, snailfish: a comprehensive survey of snailfish specific genes.</title>
        <authorList>
            <person name="Kim W."/>
            <person name="Song I."/>
            <person name="Jeong J.-H."/>
            <person name="Kim D."/>
            <person name="Kim S."/>
            <person name="Ryu S."/>
            <person name="Song J.Y."/>
            <person name="Lee S.K."/>
        </authorList>
    </citation>
    <scope>NUCLEOTIDE SEQUENCE [LARGE SCALE GENOMIC DNA]</scope>
    <source>
        <tissue evidence="1">Muscle</tissue>
    </source>
</reference>
<dbReference type="Proteomes" id="UP000314294">
    <property type="component" value="Unassembled WGS sequence"/>
</dbReference>
<protein>
    <submittedName>
        <fullName evidence="1">Uncharacterized protein</fullName>
    </submittedName>
</protein>
<sequence>MVLERDAGELHSAKKRFNMAAIPFPDKPASHIVLATYTRRPGGQRACQNLPLLTPQWTVTRGEGREAPGWMDEERERKKELSWQWFSTGPRKWFPTGPGKWFPTGLGKWFPTGLGQWFSTGPGKWFPTGLGQWFSTGLGKWFSTVYLISRTTPSKSLLALHIHTPSHENPLAYALGLSCLSQSPTTTLLTNTIPPLGSSSRQAN</sequence>
<organism evidence="1 2">
    <name type="scientific">Liparis tanakae</name>
    <name type="common">Tanaka's snailfish</name>
    <dbReference type="NCBI Taxonomy" id="230148"/>
    <lineage>
        <taxon>Eukaryota</taxon>
        <taxon>Metazoa</taxon>
        <taxon>Chordata</taxon>
        <taxon>Craniata</taxon>
        <taxon>Vertebrata</taxon>
        <taxon>Euteleostomi</taxon>
        <taxon>Actinopterygii</taxon>
        <taxon>Neopterygii</taxon>
        <taxon>Teleostei</taxon>
        <taxon>Neoteleostei</taxon>
        <taxon>Acanthomorphata</taxon>
        <taxon>Eupercaria</taxon>
        <taxon>Perciformes</taxon>
        <taxon>Cottioidei</taxon>
        <taxon>Cottales</taxon>
        <taxon>Liparidae</taxon>
        <taxon>Liparis</taxon>
    </lineage>
</organism>
<gene>
    <name evidence="1" type="ORF">EYF80_027939</name>
</gene>
<dbReference type="OrthoDB" id="371494at2759"/>